<evidence type="ECO:0000313" key="5">
    <source>
        <dbReference type="EMBL" id="MCB8881814.1"/>
    </source>
</evidence>
<gene>
    <name evidence="5" type="ORF">ACELLULO517_16320</name>
</gene>
<dbReference type="AlphaFoldDB" id="A0A963Z3H7"/>
<dbReference type="SUPFAM" id="SSF46785">
    <property type="entry name" value="Winged helix' DNA-binding domain"/>
    <property type="match status" value="1"/>
</dbReference>
<name>A0A963Z3H7_9PROT</name>
<dbReference type="InterPro" id="IPR036390">
    <property type="entry name" value="WH_DNA-bd_sf"/>
</dbReference>
<evidence type="ECO:0000256" key="1">
    <source>
        <dbReference type="ARBA" id="ARBA00023015"/>
    </source>
</evidence>
<dbReference type="Gene3D" id="1.10.10.10">
    <property type="entry name" value="Winged helix-like DNA-binding domain superfamily/Winged helix DNA-binding domain"/>
    <property type="match status" value="1"/>
</dbReference>
<feature type="domain" description="HTH marR-type" evidence="4">
    <location>
        <begin position="3"/>
        <end position="136"/>
    </location>
</feature>
<keyword evidence="2" id="KW-0238">DNA-binding</keyword>
<sequence length="153" mass="17346">MRATEFGRLIYRISIAWRREIDVRVRDFGLTEATWRPLLYLGRMGDGQRQTDLAAALMIEAASLVRLVDALERAGLAERVEDPDDRRSKRITMTEQGRAIYARVDTIHQGLAETFVKDIPPEEMTICASVLERIEQAIESQSARIEIGDGEQA</sequence>
<keyword evidence="1" id="KW-0805">Transcription regulation</keyword>
<evidence type="ECO:0000256" key="3">
    <source>
        <dbReference type="ARBA" id="ARBA00023163"/>
    </source>
</evidence>
<dbReference type="PRINTS" id="PR00598">
    <property type="entry name" value="HTHMARR"/>
</dbReference>
<keyword evidence="3" id="KW-0804">Transcription</keyword>
<dbReference type="Pfam" id="PF12802">
    <property type="entry name" value="MarR_2"/>
    <property type="match status" value="1"/>
</dbReference>
<protein>
    <submittedName>
        <fullName evidence="5">MarR family transcriptional regulator</fullName>
    </submittedName>
</protein>
<dbReference type="InterPro" id="IPR000835">
    <property type="entry name" value="HTH_MarR-typ"/>
</dbReference>
<reference evidence="5 6" key="1">
    <citation type="journal article" date="2021" name="Microorganisms">
        <title>Acidisoma silvae sp. nov. and Acidisomacellulosilytica sp. nov., Two Acidophilic Bacteria Isolated from Decaying Wood, Hydrolyzing Cellulose and Producing Poly-3-hydroxybutyrate.</title>
        <authorList>
            <person name="Mieszkin S."/>
            <person name="Pouder E."/>
            <person name="Uroz S."/>
            <person name="Simon-Colin C."/>
            <person name="Alain K."/>
        </authorList>
    </citation>
    <scope>NUCLEOTIDE SEQUENCE [LARGE SCALE GENOMIC DNA]</scope>
    <source>
        <strain evidence="5 6">HW T5.17</strain>
    </source>
</reference>
<dbReference type="RefSeq" id="WP_227308476.1">
    <property type="nucleotide sequence ID" value="NZ_JAESVA010000005.1"/>
</dbReference>
<keyword evidence="6" id="KW-1185">Reference proteome</keyword>
<accession>A0A963Z3H7</accession>
<dbReference type="InterPro" id="IPR036388">
    <property type="entry name" value="WH-like_DNA-bd_sf"/>
</dbReference>
<dbReference type="GO" id="GO:0003700">
    <property type="term" value="F:DNA-binding transcription factor activity"/>
    <property type="evidence" value="ECO:0007669"/>
    <property type="project" value="InterPro"/>
</dbReference>
<evidence type="ECO:0000256" key="2">
    <source>
        <dbReference type="ARBA" id="ARBA00023125"/>
    </source>
</evidence>
<dbReference type="GO" id="GO:0003677">
    <property type="term" value="F:DNA binding"/>
    <property type="evidence" value="ECO:0007669"/>
    <property type="project" value="UniProtKB-KW"/>
</dbReference>
<proteinExistence type="predicted"/>
<dbReference type="EMBL" id="JAESVA010000005">
    <property type="protein sequence ID" value="MCB8881814.1"/>
    <property type="molecule type" value="Genomic_DNA"/>
</dbReference>
<evidence type="ECO:0000313" key="6">
    <source>
        <dbReference type="Proteomes" id="UP000721844"/>
    </source>
</evidence>
<dbReference type="PROSITE" id="PS50995">
    <property type="entry name" value="HTH_MARR_2"/>
    <property type="match status" value="1"/>
</dbReference>
<comment type="caution">
    <text evidence="5">The sequence shown here is derived from an EMBL/GenBank/DDBJ whole genome shotgun (WGS) entry which is preliminary data.</text>
</comment>
<dbReference type="InterPro" id="IPR039422">
    <property type="entry name" value="MarR/SlyA-like"/>
</dbReference>
<evidence type="ECO:0000259" key="4">
    <source>
        <dbReference type="PROSITE" id="PS50995"/>
    </source>
</evidence>
<dbReference type="Proteomes" id="UP000721844">
    <property type="component" value="Unassembled WGS sequence"/>
</dbReference>
<dbReference type="SMART" id="SM00347">
    <property type="entry name" value="HTH_MARR"/>
    <property type="match status" value="1"/>
</dbReference>
<dbReference type="PANTHER" id="PTHR33164">
    <property type="entry name" value="TRANSCRIPTIONAL REGULATOR, MARR FAMILY"/>
    <property type="match status" value="1"/>
</dbReference>
<dbReference type="PANTHER" id="PTHR33164:SF64">
    <property type="entry name" value="TRANSCRIPTIONAL REGULATOR SLYA"/>
    <property type="match status" value="1"/>
</dbReference>
<organism evidence="5 6">
    <name type="scientific">Acidisoma cellulosilyticum</name>
    <dbReference type="NCBI Taxonomy" id="2802395"/>
    <lineage>
        <taxon>Bacteria</taxon>
        <taxon>Pseudomonadati</taxon>
        <taxon>Pseudomonadota</taxon>
        <taxon>Alphaproteobacteria</taxon>
        <taxon>Acetobacterales</taxon>
        <taxon>Acidocellaceae</taxon>
        <taxon>Acidisoma</taxon>
    </lineage>
</organism>
<dbReference type="GO" id="GO:0006950">
    <property type="term" value="P:response to stress"/>
    <property type="evidence" value="ECO:0007669"/>
    <property type="project" value="TreeGrafter"/>
</dbReference>